<keyword evidence="2" id="KW-0539">Nucleus</keyword>
<evidence type="ECO:0000313" key="4">
    <source>
        <dbReference type="EMBL" id="KMS96479.1"/>
    </source>
</evidence>
<evidence type="ECO:0000256" key="2">
    <source>
        <dbReference type="ARBA" id="ARBA00023242"/>
    </source>
</evidence>
<evidence type="ECO:0008006" key="6">
    <source>
        <dbReference type="Google" id="ProtNLM"/>
    </source>
</evidence>
<accession>A0A0J8B5G6</accession>
<dbReference type="Gramene" id="KMS96479">
    <property type="protein sequence ID" value="KMS96479"/>
    <property type="gene ID" value="BVRB_9g224720"/>
</dbReference>
<organism evidence="4 5">
    <name type="scientific">Beta vulgaris subsp. vulgaris</name>
    <name type="common">Beet</name>
    <dbReference type="NCBI Taxonomy" id="3555"/>
    <lineage>
        <taxon>Eukaryota</taxon>
        <taxon>Viridiplantae</taxon>
        <taxon>Streptophyta</taxon>
        <taxon>Embryophyta</taxon>
        <taxon>Tracheophyta</taxon>
        <taxon>Spermatophyta</taxon>
        <taxon>Magnoliopsida</taxon>
        <taxon>eudicotyledons</taxon>
        <taxon>Gunneridae</taxon>
        <taxon>Pentapetalae</taxon>
        <taxon>Caryophyllales</taxon>
        <taxon>Chenopodiaceae</taxon>
        <taxon>Betoideae</taxon>
        <taxon>Beta</taxon>
    </lineage>
</organism>
<comment type="subcellular location">
    <subcellularLocation>
        <location evidence="1">Nucleus</location>
    </subcellularLocation>
</comment>
<dbReference type="AlphaFoldDB" id="A0A0J8B5G6"/>
<evidence type="ECO:0000256" key="3">
    <source>
        <dbReference type="SAM" id="MobiDB-lite"/>
    </source>
</evidence>
<dbReference type="PANTHER" id="PTHR33172:SF103">
    <property type="entry name" value="PROTEIN OXIDATIVE STRESS 3"/>
    <property type="match status" value="1"/>
</dbReference>
<dbReference type="GO" id="GO:0005634">
    <property type="term" value="C:nucleus"/>
    <property type="evidence" value="ECO:0007669"/>
    <property type="project" value="UniProtKB-SubCell"/>
</dbReference>
<protein>
    <recommendedName>
        <fullName evidence="6">Oxidative stress 3</fullName>
    </recommendedName>
</protein>
<dbReference type="eggNOG" id="KOG4210">
    <property type="taxonomic scope" value="Eukaryota"/>
</dbReference>
<dbReference type="GO" id="GO:0006950">
    <property type="term" value="P:response to stress"/>
    <property type="evidence" value="ECO:0007669"/>
    <property type="project" value="UniProtKB-ARBA"/>
</dbReference>
<dbReference type="KEGG" id="bvg:104883135"/>
<evidence type="ECO:0000313" key="5">
    <source>
        <dbReference type="Proteomes" id="UP000035740"/>
    </source>
</evidence>
<evidence type="ECO:0000256" key="1">
    <source>
        <dbReference type="ARBA" id="ARBA00004123"/>
    </source>
</evidence>
<dbReference type="InterPro" id="IPR051992">
    <property type="entry name" value="OxStress_Response_Reg"/>
</dbReference>
<feature type="compositionally biased region" description="Low complexity" evidence="3">
    <location>
        <begin position="44"/>
        <end position="85"/>
    </location>
</feature>
<gene>
    <name evidence="4" type="ORF">BVRB_9g224720</name>
</gene>
<keyword evidence="5" id="KW-1185">Reference proteome</keyword>
<feature type="region of interest" description="Disordered" evidence="3">
    <location>
        <begin position="1"/>
        <end position="92"/>
    </location>
</feature>
<dbReference type="PANTHER" id="PTHR33172">
    <property type="entry name" value="OS08G0516900 PROTEIN"/>
    <property type="match status" value="1"/>
</dbReference>
<proteinExistence type="predicted"/>
<name>A0A0J8B5G6_BETVV</name>
<dbReference type="Proteomes" id="UP000035740">
    <property type="component" value="Unassembled WGS sequence"/>
</dbReference>
<sequence length="207" mass="22568">MKMEASHMLSMYHREVSNDEDHKLMGMIRRDHDGDYEDDHSDISESSTSFSFEGSNVSNESSSSDLLDDASSSPSSSSSSSSPSSPRQSNGPLYELSELINQLPIKRGLSKFYQGKSQSFTSLAKVTSLEDLAKKETPYQKKLKACKSYGGGLNNFRAYTSPKSAISKKVSKGSLSNLSCLSRKGSFIGSCRPPISPLQCKVASDFC</sequence>
<feature type="compositionally biased region" description="Basic and acidic residues" evidence="3">
    <location>
        <begin position="12"/>
        <end position="33"/>
    </location>
</feature>
<reference evidence="4 5" key="1">
    <citation type="journal article" date="2014" name="Nature">
        <title>The genome of the recently domesticated crop plant sugar beet (Beta vulgaris).</title>
        <authorList>
            <person name="Dohm J.C."/>
            <person name="Minoche A.E."/>
            <person name="Holtgrawe D."/>
            <person name="Capella-Gutierrez S."/>
            <person name="Zakrzewski F."/>
            <person name="Tafer H."/>
            <person name="Rupp O."/>
            <person name="Sorensen T.R."/>
            <person name="Stracke R."/>
            <person name="Reinhardt R."/>
            <person name="Goesmann A."/>
            <person name="Kraft T."/>
            <person name="Schulz B."/>
            <person name="Stadler P.F."/>
            <person name="Schmidt T."/>
            <person name="Gabaldon T."/>
            <person name="Lehrach H."/>
            <person name="Weisshaar B."/>
            <person name="Himmelbauer H."/>
        </authorList>
    </citation>
    <scope>NUCLEOTIDE SEQUENCE [LARGE SCALE GENOMIC DNA]</scope>
    <source>
        <tissue evidence="4">Taproot</tissue>
    </source>
</reference>
<dbReference type="EMBL" id="KQ090377">
    <property type="protein sequence ID" value="KMS96479.1"/>
    <property type="molecule type" value="Genomic_DNA"/>
</dbReference>
<dbReference type="OrthoDB" id="694201at2759"/>
<dbReference type="OMA" id="KLYTPPR"/>